<name>A0A3E1Y415_9BACT</name>
<dbReference type="AlphaFoldDB" id="A0A3E1Y415"/>
<evidence type="ECO:0000313" key="7">
    <source>
        <dbReference type="EMBL" id="RFS19237.1"/>
    </source>
</evidence>
<proteinExistence type="inferred from homology"/>
<dbReference type="GO" id="GO:0003677">
    <property type="term" value="F:DNA binding"/>
    <property type="evidence" value="ECO:0007669"/>
    <property type="project" value="InterPro"/>
</dbReference>
<dbReference type="EMBL" id="QPMM01000014">
    <property type="protein sequence ID" value="RFS19237.1"/>
    <property type="molecule type" value="Genomic_DNA"/>
</dbReference>
<gene>
    <name evidence="7" type="ORF">DVR12_23665</name>
</gene>
<accession>A0A3E1Y415</accession>
<evidence type="ECO:0000313" key="8">
    <source>
        <dbReference type="Proteomes" id="UP000260644"/>
    </source>
</evidence>
<evidence type="ECO:0000256" key="3">
    <source>
        <dbReference type="ARBA" id="ARBA00023082"/>
    </source>
</evidence>
<protein>
    <submittedName>
        <fullName evidence="7">RNA polymerase sigma-70 factor</fullName>
    </submittedName>
</protein>
<dbReference type="Gene3D" id="1.10.1740.10">
    <property type="match status" value="1"/>
</dbReference>
<dbReference type="Pfam" id="PF04542">
    <property type="entry name" value="Sigma70_r2"/>
    <property type="match status" value="1"/>
</dbReference>
<keyword evidence="3" id="KW-0731">Sigma factor</keyword>
<keyword evidence="8" id="KW-1185">Reference proteome</keyword>
<sequence length="197" mass="22374">MIALQNRELHSEKDLILSITEGDIEAFDQLFIEMYPALCLLSNRIVSDEAAAKDIVSEVFLQLWKARTSLNEVRSINAYLYVATRNRSLNHLKKLKRNEKKIQLAYEKQQEEKSYEDILQKVFNAEAVRVLHEAILTLPPECTKVVQLNIEGFSTNEIAQKLGITPSAVSHQKARAIRLLRGKIVPGMALISLFLAD</sequence>
<dbReference type="Gene3D" id="1.10.10.10">
    <property type="entry name" value="Winged helix-like DNA-binding domain superfamily/Winged helix DNA-binding domain"/>
    <property type="match status" value="1"/>
</dbReference>
<dbReference type="SUPFAM" id="SSF88659">
    <property type="entry name" value="Sigma3 and sigma4 domains of RNA polymerase sigma factors"/>
    <property type="match status" value="1"/>
</dbReference>
<dbReference type="PANTHER" id="PTHR43133:SF46">
    <property type="entry name" value="RNA POLYMERASE SIGMA-70 FACTOR ECF SUBFAMILY"/>
    <property type="match status" value="1"/>
</dbReference>
<dbReference type="GO" id="GO:0006352">
    <property type="term" value="P:DNA-templated transcription initiation"/>
    <property type="evidence" value="ECO:0007669"/>
    <property type="project" value="InterPro"/>
</dbReference>
<evidence type="ECO:0000259" key="6">
    <source>
        <dbReference type="Pfam" id="PF08281"/>
    </source>
</evidence>
<dbReference type="InterPro" id="IPR013249">
    <property type="entry name" value="RNA_pol_sigma70_r4_t2"/>
</dbReference>
<organism evidence="7 8">
    <name type="scientific">Chitinophaga silvatica</name>
    <dbReference type="NCBI Taxonomy" id="2282649"/>
    <lineage>
        <taxon>Bacteria</taxon>
        <taxon>Pseudomonadati</taxon>
        <taxon>Bacteroidota</taxon>
        <taxon>Chitinophagia</taxon>
        <taxon>Chitinophagales</taxon>
        <taxon>Chitinophagaceae</taxon>
        <taxon>Chitinophaga</taxon>
    </lineage>
</organism>
<dbReference type="InterPro" id="IPR014284">
    <property type="entry name" value="RNA_pol_sigma-70_dom"/>
</dbReference>
<feature type="domain" description="RNA polymerase sigma-70 region 2" evidence="5">
    <location>
        <begin position="35"/>
        <end position="97"/>
    </location>
</feature>
<keyword evidence="2" id="KW-0805">Transcription regulation</keyword>
<comment type="similarity">
    <text evidence="1">Belongs to the sigma-70 factor family. ECF subfamily.</text>
</comment>
<keyword evidence="4" id="KW-0804">Transcription</keyword>
<dbReference type="InterPro" id="IPR039425">
    <property type="entry name" value="RNA_pol_sigma-70-like"/>
</dbReference>
<feature type="domain" description="RNA polymerase sigma factor 70 region 4 type 2" evidence="6">
    <location>
        <begin position="131"/>
        <end position="179"/>
    </location>
</feature>
<dbReference type="InterPro" id="IPR014327">
    <property type="entry name" value="RNA_pol_sigma70_bacteroid"/>
</dbReference>
<reference evidence="7 8" key="1">
    <citation type="submission" date="2018-07" db="EMBL/GenBank/DDBJ databases">
        <title>Chitinophaga K2CV101002-2 sp. nov., isolated from a monsoon evergreen broad-leaved forest soil.</title>
        <authorList>
            <person name="Lv Y."/>
        </authorList>
    </citation>
    <scope>NUCLEOTIDE SEQUENCE [LARGE SCALE GENOMIC DNA]</scope>
    <source>
        <strain evidence="7 8">GDMCC 1.1288</strain>
    </source>
</reference>
<comment type="caution">
    <text evidence="7">The sequence shown here is derived from an EMBL/GenBank/DDBJ whole genome shotgun (WGS) entry which is preliminary data.</text>
</comment>
<dbReference type="NCBIfam" id="TIGR02937">
    <property type="entry name" value="sigma70-ECF"/>
    <property type="match status" value="1"/>
</dbReference>
<dbReference type="SUPFAM" id="SSF88946">
    <property type="entry name" value="Sigma2 domain of RNA polymerase sigma factors"/>
    <property type="match status" value="1"/>
</dbReference>
<dbReference type="InterPro" id="IPR007627">
    <property type="entry name" value="RNA_pol_sigma70_r2"/>
</dbReference>
<dbReference type="NCBIfam" id="TIGR02985">
    <property type="entry name" value="Sig70_bacteroi1"/>
    <property type="match status" value="1"/>
</dbReference>
<evidence type="ECO:0000256" key="4">
    <source>
        <dbReference type="ARBA" id="ARBA00023163"/>
    </source>
</evidence>
<evidence type="ECO:0000256" key="1">
    <source>
        <dbReference type="ARBA" id="ARBA00010641"/>
    </source>
</evidence>
<dbReference type="PANTHER" id="PTHR43133">
    <property type="entry name" value="RNA POLYMERASE ECF-TYPE SIGMA FACTO"/>
    <property type="match status" value="1"/>
</dbReference>
<dbReference type="Proteomes" id="UP000260644">
    <property type="component" value="Unassembled WGS sequence"/>
</dbReference>
<dbReference type="GO" id="GO:0016987">
    <property type="term" value="F:sigma factor activity"/>
    <property type="evidence" value="ECO:0007669"/>
    <property type="project" value="UniProtKB-KW"/>
</dbReference>
<dbReference type="InterPro" id="IPR013324">
    <property type="entry name" value="RNA_pol_sigma_r3/r4-like"/>
</dbReference>
<dbReference type="Pfam" id="PF08281">
    <property type="entry name" value="Sigma70_r4_2"/>
    <property type="match status" value="1"/>
</dbReference>
<evidence type="ECO:0000256" key="2">
    <source>
        <dbReference type="ARBA" id="ARBA00023015"/>
    </source>
</evidence>
<evidence type="ECO:0000259" key="5">
    <source>
        <dbReference type="Pfam" id="PF04542"/>
    </source>
</evidence>
<dbReference type="InterPro" id="IPR036388">
    <property type="entry name" value="WH-like_DNA-bd_sf"/>
</dbReference>
<dbReference type="InterPro" id="IPR013325">
    <property type="entry name" value="RNA_pol_sigma_r2"/>
</dbReference>